<gene>
    <name evidence="2" type="ORF">ACFOY2_21930</name>
</gene>
<feature type="transmembrane region" description="Helical" evidence="1">
    <location>
        <begin position="41"/>
        <end position="63"/>
    </location>
</feature>
<proteinExistence type="predicted"/>
<keyword evidence="3" id="KW-1185">Reference proteome</keyword>
<feature type="transmembrane region" description="Helical" evidence="1">
    <location>
        <begin position="12"/>
        <end position="35"/>
    </location>
</feature>
<sequence>MLSTVNQIGGAVGIAVLGTIFFTAVTGSATGAPVLPDYSHALSIVLIVSAALYLITGLVMLAFPKAAVEHAE</sequence>
<accession>A0ABV8G7D1</accession>
<reference evidence="3" key="1">
    <citation type="journal article" date="2019" name="Int. J. Syst. Evol. Microbiol.">
        <title>The Global Catalogue of Microorganisms (GCM) 10K type strain sequencing project: providing services to taxonomists for standard genome sequencing and annotation.</title>
        <authorList>
            <consortium name="The Broad Institute Genomics Platform"/>
            <consortium name="The Broad Institute Genome Sequencing Center for Infectious Disease"/>
            <person name="Wu L."/>
            <person name="Ma J."/>
        </authorList>
    </citation>
    <scope>NUCLEOTIDE SEQUENCE [LARGE SCALE GENOMIC DNA]</scope>
    <source>
        <strain evidence="3">TBRC 1276</strain>
    </source>
</reference>
<organism evidence="2 3">
    <name type="scientific">Nonomuraea purpurea</name>
    <dbReference type="NCBI Taxonomy" id="1849276"/>
    <lineage>
        <taxon>Bacteria</taxon>
        <taxon>Bacillati</taxon>
        <taxon>Actinomycetota</taxon>
        <taxon>Actinomycetes</taxon>
        <taxon>Streptosporangiales</taxon>
        <taxon>Streptosporangiaceae</taxon>
        <taxon>Nonomuraea</taxon>
    </lineage>
</organism>
<evidence type="ECO:0000313" key="3">
    <source>
        <dbReference type="Proteomes" id="UP001595851"/>
    </source>
</evidence>
<dbReference type="Proteomes" id="UP001595851">
    <property type="component" value="Unassembled WGS sequence"/>
</dbReference>
<keyword evidence="1" id="KW-0472">Membrane</keyword>
<keyword evidence="1" id="KW-1133">Transmembrane helix</keyword>
<evidence type="ECO:0000313" key="2">
    <source>
        <dbReference type="EMBL" id="MFC4009905.1"/>
    </source>
</evidence>
<comment type="caution">
    <text evidence="2">The sequence shown here is derived from an EMBL/GenBank/DDBJ whole genome shotgun (WGS) entry which is preliminary data.</text>
</comment>
<keyword evidence="1" id="KW-0812">Transmembrane</keyword>
<dbReference type="EMBL" id="JBHSBI010000010">
    <property type="protein sequence ID" value="MFC4009905.1"/>
    <property type="molecule type" value="Genomic_DNA"/>
</dbReference>
<evidence type="ECO:0000256" key="1">
    <source>
        <dbReference type="SAM" id="Phobius"/>
    </source>
</evidence>
<name>A0ABV8G7D1_9ACTN</name>
<protein>
    <recommendedName>
        <fullName evidence="4">MFS transporter</fullName>
    </recommendedName>
</protein>
<dbReference type="RefSeq" id="WP_379529920.1">
    <property type="nucleotide sequence ID" value="NZ_JBHSBI010000010.1"/>
</dbReference>
<evidence type="ECO:0008006" key="4">
    <source>
        <dbReference type="Google" id="ProtNLM"/>
    </source>
</evidence>